<sequence length="125" mass="14412">MPGMLGHQSASTASATKMPKLQHVAVLMDGNRRWARAKGLGAVNGHEHVVNNVIEPLVDRCIELKIPHLTFWAFSTENWERDRAEVEGMMHLFRMAFEKRVEDLHKKGVLRWAVRNRTRNEEDVD</sequence>
<comment type="caution">
    <text evidence="2">The sequence shown here is derived from an EMBL/GenBank/DDBJ whole genome shotgun (WGS) entry which is preliminary data.</text>
</comment>
<evidence type="ECO:0000313" key="2">
    <source>
        <dbReference type="EMBL" id="KKS30551.1"/>
    </source>
</evidence>
<keyword evidence="1" id="KW-0808">Transferase</keyword>
<dbReference type="Gene3D" id="3.40.1180.10">
    <property type="entry name" value="Decaprenyl diphosphate synthase-like"/>
    <property type="match status" value="1"/>
</dbReference>
<dbReference type="InterPro" id="IPR036424">
    <property type="entry name" value="UPP_synth-like_sf"/>
</dbReference>
<dbReference type="SUPFAM" id="SSF64005">
    <property type="entry name" value="Undecaprenyl diphosphate synthase"/>
    <property type="match status" value="1"/>
</dbReference>
<reference evidence="2 3" key="1">
    <citation type="journal article" date="2015" name="Nature">
        <title>rRNA introns, odd ribosomes, and small enigmatic genomes across a large radiation of phyla.</title>
        <authorList>
            <person name="Brown C.T."/>
            <person name="Hug L.A."/>
            <person name="Thomas B.C."/>
            <person name="Sharon I."/>
            <person name="Castelle C.J."/>
            <person name="Singh A."/>
            <person name="Wilkins M.J."/>
            <person name="Williams K.H."/>
            <person name="Banfield J.F."/>
        </authorList>
    </citation>
    <scope>NUCLEOTIDE SEQUENCE [LARGE SCALE GENOMIC DNA]</scope>
</reference>
<dbReference type="PANTHER" id="PTHR10291">
    <property type="entry name" value="DEHYDRODOLICHYL DIPHOSPHATE SYNTHASE FAMILY MEMBER"/>
    <property type="match status" value="1"/>
</dbReference>
<accession>A0A0G1A8V5</accession>
<organism evidence="2 3">
    <name type="scientific">Candidatus Amesbacteria bacterium GW2011_GWA2_42_12</name>
    <dbReference type="NCBI Taxonomy" id="1618356"/>
    <lineage>
        <taxon>Bacteria</taxon>
        <taxon>Candidatus Amesiibacteriota</taxon>
    </lineage>
</organism>
<gene>
    <name evidence="2" type="ORF">UU93_C0035G0005</name>
</gene>
<dbReference type="PANTHER" id="PTHR10291:SF0">
    <property type="entry name" value="DEHYDRODOLICHYL DIPHOSPHATE SYNTHASE 2"/>
    <property type="match status" value="1"/>
</dbReference>
<dbReference type="STRING" id="1618356.UU93_C0035G0005"/>
<dbReference type="EMBL" id="LCCN01000035">
    <property type="protein sequence ID" value="KKS30551.1"/>
    <property type="molecule type" value="Genomic_DNA"/>
</dbReference>
<dbReference type="GO" id="GO:0045547">
    <property type="term" value="F:ditrans,polycis-polyprenyl diphosphate synthase [(2E,6E)-farnesyl diphosphate specific] activity"/>
    <property type="evidence" value="ECO:0007669"/>
    <property type="project" value="TreeGrafter"/>
</dbReference>
<dbReference type="Pfam" id="PF01255">
    <property type="entry name" value="Prenyltransf"/>
    <property type="match status" value="1"/>
</dbReference>
<dbReference type="GO" id="GO:0016094">
    <property type="term" value="P:polyprenol biosynthetic process"/>
    <property type="evidence" value="ECO:0007669"/>
    <property type="project" value="TreeGrafter"/>
</dbReference>
<proteinExistence type="predicted"/>
<protein>
    <submittedName>
        <fullName evidence="2">UDP pyrophosphate synthetase</fullName>
    </submittedName>
</protein>
<evidence type="ECO:0000313" key="3">
    <source>
        <dbReference type="Proteomes" id="UP000034160"/>
    </source>
</evidence>
<dbReference type="AlphaFoldDB" id="A0A0G1A8V5"/>
<evidence type="ECO:0000256" key="1">
    <source>
        <dbReference type="ARBA" id="ARBA00022679"/>
    </source>
</evidence>
<dbReference type="Proteomes" id="UP000034160">
    <property type="component" value="Unassembled WGS sequence"/>
</dbReference>
<name>A0A0G1A8V5_9BACT</name>
<dbReference type="InterPro" id="IPR001441">
    <property type="entry name" value="UPP_synth-like"/>
</dbReference>